<keyword evidence="7" id="KW-1185">Reference proteome</keyword>
<name>A0A6A6ICZ6_9PLEO</name>
<dbReference type="Gene3D" id="3.40.395.10">
    <property type="entry name" value="Adenoviral Proteinase, Chain A"/>
    <property type="match status" value="1"/>
</dbReference>
<dbReference type="SUPFAM" id="SSF54001">
    <property type="entry name" value="Cysteine proteinases"/>
    <property type="match status" value="1"/>
</dbReference>
<feature type="compositionally biased region" description="Basic and acidic residues" evidence="4">
    <location>
        <begin position="416"/>
        <end position="436"/>
    </location>
</feature>
<dbReference type="AlphaFoldDB" id="A0A6A6ICZ6"/>
<feature type="compositionally biased region" description="Polar residues" evidence="4">
    <location>
        <begin position="180"/>
        <end position="199"/>
    </location>
</feature>
<comment type="similarity">
    <text evidence="1">Belongs to the peptidase C48 family.</text>
</comment>
<dbReference type="Pfam" id="PF02902">
    <property type="entry name" value="Peptidase_C48"/>
    <property type="match status" value="1"/>
</dbReference>
<reference evidence="6" key="1">
    <citation type="journal article" date="2020" name="Stud. Mycol.">
        <title>101 Dothideomycetes genomes: a test case for predicting lifestyles and emergence of pathogens.</title>
        <authorList>
            <person name="Haridas S."/>
            <person name="Albert R."/>
            <person name="Binder M."/>
            <person name="Bloem J."/>
            <person name="Labutti K."/>
            <person name="Salamov A."/>
            <person name="Andreopoulos B."/>
            <person name="Baker S."/>
            <person name="Barry K."/>
            <person name="Bills G."/>
            <person name="Bluhm B."/>
            <person name="Cannon C."/>
            <person name="Castanera R."/>
            <person name="Culley D."/>
            <person name="Daum C."/>
            <person name="Ezra D."/>
            <person name="Gonzalez J."/>
            <person name="Henrissat B."/>
            <person name="Kuo A."/>
            <person name="Liang C."/>
            <person name="Lipzen A."/>
            <person name="Lutzoni F."/>
            <person name="Magnuson J."/>
            <person name="Mondo S."/>
            <person name="Nolan M."/>
            <person name="Ohm R."/>
            <person name="Pangilinan J."/>
            <person name="Park H.-J."/>
            <person name="Ramirez L."/>
            <person name="Alfaro M."/>
            <person name="Sun H."/>
            <person name="Tritt A."/>
            <person name="Yoshinaga Y."/>
            <person name="Zwiers L.-H."/>
            <person name="Turgeon B."/>
            <person name="Goodwin S."/>
            <person name="Spatafora J."/>
            <person name="Crous P."/>
            <person name="Grigoriev I."/>
        </authorList>
    </citation>
    <scope>NUCLEOTIDE SEQUENCE</scope>
    <source>
        <strain evidence="6">CBS 122368</strain>
    </source>
</reference>
<dbReference type="RefSeq" id="XP_033682776.1">
    <property type="nucleotide sequence ID" value="XM_033829386.1"/>
</dbReference>
<feature type="compositionally biased region" description="Polar residues" evidence="4">
    <location>
        <begin position="293"/>
        <end position="307"/>
    </location>
</feature>
<gene>
    <name evidence="6" type="ORF">BU26DRAFT_520836</name>
</gene>
<evidence type="ECO:0000256" key="1">
    <source>
        <dbReference type="ARBA" id="ARBA00005234"/>
    </source>
</evidence>
<dbReference type="GeneID" id="54582716"/>
<dbReference type="GO" id="GO:0008234">
    <property type="term" value="F:cysteine-type peptidase activity"/>
    <property type="evidence" value="ECO:0007669"/>
    <property type="project" value="InterPro"/>
</dbReference>
<feature type="region of interest" description="Disordered" evidence="4">
    <location>
        <begin position="270"/>
        <end position="453"/>
    </location>
</feature>
<dbReference type="OrthoDB" id="3800536at2759"/>
<feature type="compositionally biased region" description="Polar residues" evidence="4">
    <location>
        <begin position="315"/>
        <end position="324"/>
    </location>
</feature>
<dbReference type="EMBL" id="ML987197">
    <property type="protein sequence ID" value="KAF2247772.1"/>
    <property type="molecule type" value="Genomic_DNA"/>
</dbReference>
<dbReference type="GO" id="GO:0006508">
    <property type="term" value="P:proteolysis"/>
    <property type="evidence" value="ECO:0007669"/>
    <property type="project" value="UniProtKB-KW"/>
</dbReference>
<dbReference type="InterPro" id="IPR003653">
    <property type="entry name" value="Peptidase_C48_C"/>
</dbReference>
<dbReference type="Proteomes" id="UP000800094">
    <property type="component" value="Unassembled WGS sequence"/>
</dbReference>
<evidence type="ECO:0000256" key="4">
    <source>
        <dbReference type="SAM" id="MobiDB-lite"/>
    </source>
</evidence>
<evidence type="ECO:0000256" key="3">
    <source>
        <dbReference type="ARBA" id="ARBA00022801"/>
    </source>
</evidence>
<proteinExistence type="inferred from homology"/>
<evidence type="ECO:0000259" key="5">
    <source>
        <dbReference type="Pfam" id="PF02902"/>
    </source>
</evidence>
<dbReference type="GO" id="GO:0019783">
    <property type="term" value="F:ubiquitin-like protein peptidase activity"/>
    <property type="evidence" value="ECO:0007669"/>
    <property type="project" value="UniProtKB-ARBA"/>
</dbReference>
<sequence>MPVAARPLLQRVESLALQSTATSRTLYAAWKEFQGATKLKPCAAMAIIALDAQSVVFGACVTFSRARTDYSRLDTSNWKLSQSTLREAFGCPSLMSRDFVKALANLATRASPTVSWQAAFTAIKAAQENRLGGRIRGTSQQTEWAPSDVNHAAKSLGCPLDKKRSLEEGSAFDADDEEGNSQFKKQRYSATPSLTSIPSVETGRRAPPTPQASPEEENVYDGICATALPPPDSPVSEVDQFAIQSELRHSGFKAGDDDDSAIKTADHQLPTAKTPAAQHSDTIPSPDVALLGLTTSNGQAQSPSSRPGSPLADITASSKLQSVNVPRRKANRPSALSASEHDPVKEAAAADADADTGTPDVPLHNKETSTTTLLPDAEVMETGQTPEVLPHNKDTSAAPLLPDAEVTDAGQMPEVAGDREAKELSEKPDDRDRGADKPSNGLEGAHDGALPSEVDEDVIFVKANELSPVDSKTALSMPDEIGKSLDGTRNNGLLTSTSIHHILRLLLPSTFKDFEVPSHDELFDWKKWSQNPFREADPDTTYICVVHISPRNHWVLLTISFKTRQVREYDSMYHPKSNLCMVGKHIVARLGGDWDDGWQYHRPVTPQQKDGASCGVFAIVCALFRAADMELPLTFDVQLWRLALKSMIAREESTRTQSHSFLFQGSELFRKLNEARVVPQGTDISARLESATKLHQQWMDQLVEAGSVFDKLHAMFSDPVDTLAAQLKVTRESLAELVKVIPPSAKVCARSNGTPCACHHASSEATNPAAAAHSFYLQLLAQESAHFSTLKAQHDVLTNGAAMMSKGIALVKMLRQDAQKGLAKLENDLEAWLTKAESDVTAVKKYLIGKSGRTGQS</sequence>
<dbReference type="InterPro" id="IPR038765">
    <property type="entry name" value="Papain-like_cys_pep_sf"/>
</dbReference>
<feature type="domain" description="Ubiquitin-like protease family profile" evidence="5">
    <location>
        <begin position="538"/>
        <end position="630"/>
    </location>
</feature>
<keyword evidence="3" id="KW-0378">Hydrolase</keyword>
<evidence type="ECO:0000313" key="7">
    <source>
        <dbReference type="Proteomes" id="UP000800094"/>
    </source>
</evidence>
<accession>A0A6A6ICZ6</accession>
<feature type="region of interest" description="Disordered" evidence="4">
    <location>
        <begin position="171"/>
        <end position="218"/>
    </location>
</feature>
<keyword evidence="2" id="KW-0645">Protease</keyword>
<protein>
    <recommendedName>
        <fullName evidence="5">Ubiquitin-like protease family profile domain-containing protein</fullName>
    </recommendedName>
</protein>
<evidence type="ECO:0000256" key="2">
    <source>
        <dbReference type="ARBA" id="ARBA00022670"/>
    </source>
</evidence>
<organism evidence="6 7">
    <name type="scientific">Trematosphaeria pertusa</name>
    <dbReference type="NCBI Taxonomy" id="390896"/>
    <lineage>
        <taxon>Eukaryota</taxon>
        <taxon>Fungi</taxon>
        <taxon>Dikarya</taxon>
        <taxon>Ascomycota</taxon>
        <taxon>Pezizomycotina</taxon>
        <taxon>Dothideomycetes</taxon>
        <taxon>Pleosporomycetidae</taxon>
        <taxon>Pleosporales</taxon>
        <taxon>Massarineae</taxon>
        <taxon>Trematosphaeriaceae</taxon>
        <taxon>Trematosphaeria</taxon>
    </lineage>
</organism>
<evidence type="ECO:0000313" key="6">
    <source>
        <dbReference type="EMBL" id="KAF2247772.1"/>
    </source>
</evidence>